<feature type="region of interest" description="Disordered" evidence="3">
    <location>
        <begin position="88"/>
        <end position="118"/>
    </location>
</feature>
<dbReference type="SUPFAM" id="SSF57701">
    <property type="entry name" value="Zn2/Cys6 DNA-binding domain"/>
    <property type="match status" value="1"/>
</dbReference>
<dbReference type="CDD" id="cd00067">
    <property type="entry name" value="GAL4"/>
    <property type="match status" value="1"/>
</dbReference>
<feature type="compositionally biased region" description="Polar residues" evidence="3">
    <location>
        <begin position="105"/>
        <end position="118"/>
    </location>
</feature>
<keyword evidence="6" id="KW-1185">Reference proteome</keyword>
<dbReference type="InterPro" id="IPR001138">
    <property type="entry name" value="Zn2Cys6_DnaBD"/>
</dbReference>
<dbReference type="InterPro" id="IPR036864">
    <property type="entry name" value="Zn2-C6_fun-type_DNA-bd_sf"/>
</dbReference>
<dbReference type="Pfam" id="PF00172">
    <property type="entry name" value="Zn_clus"/>
    <property type="match status" value="1"/>
</dbReference>
<evidence type="ECO:0000313" key="5">
    <source>
        <dbReference type="EMBL" id="KAF2107796.1"/>
    </source>
</evidence>
<dbReference type="Gene3D" id="4.10.240.10">
    <property type="entry name" value="Zn(2)-C6 fungal-type DNA-binding domain"/>
    <property type="match status" value="1"/>
</dbReference>
<dbReference type="GO" id="GO:0008270">
    <property type="term" value="F:zinc ion binding"/>
    <property type="evidence" value="ECO:0007669"/>
    <property type="project" value="InterPro"/>
</dbReference>
<evidence type="ECO:0000256" key="3">
    <source>
        <dbReference type="SAM" id="MobiDB-lite"/>
    </source>
</evidence>
<feature type="region of interest" description="Disordered" evidence="3">
    <location>
        <begin position="630"/>
        <end position="677"/>
    </location>
</feature>
<dbReference type="AlphaFoldDB" id="A0A6A5YL16"/>
<dbReference type="OrthoDB" id="103819at2759"/>
<evidence type="ECO:0000259" key="4">
    <source>
        <dbReference type="PROSITE" id="PS50048"/>
    </source>
</evidence>
<gene>
    <name evidence="5" type="ORF">BDV96DRAFT_295048</name>
</gene>
<sequence>MAAERDNNEGSGPACDQCRSRKVKCDRNKPCSSCQKAGLSCDLSQSKRVNHTKQLDFTAVTSRLDNIEATLANLNNLQQEFVSSSRRASCLQSPAPADSGRPDQVISTEPPSLLSNAQDISNASSSLPLTPVSTVHHDDGRFYGPTAPLSLFNSARDCLEKALHEKGSSSLRAALDSKPDALSALEQRLTKFPFGDLNRDHIERGDGGAVHSPPQRFLESHLNLYLSHFNTYTPIFDETRLKDAIQLHYSGQPLETPEAWSLCFNNIVILGMCVELRLGRQSQTGLHGMQDEILHSFLRNSYRCLGDLDRFSGLSVVNLQALTTLALVVREFHHGSAFGLLLPRICQMARAMGLQQSHSNNVSDTVARSERSNLFWTLYRMDKQRCMMTGQPCDLYLFDSDIQFGTCGSILPMRPLLTAHSHMMSLWEDIYVSLYSKRAFRRGQSQRIEQSRNLEKSFEAWRAENRSIMSDPSTENIPETAIMILELRYCFEVGKTLIYRSFDSATDRQHCVDSSKAALGIIQEAFMLTSKESATGLLGRLFRNYPTAAFFEICSNTIKYNPTEALSTTTLLASTVRALSDLVNPAFSNAYYARLYTGLAWFLDVVRIIQEALEGPANDFAFQDVAGLHTPRSSPSISGQKRKSGSVSRSGSGTEDNEPPTARRKAPEQAGTHLGKSVQPIDPMLEDFLANSPIWNGAFGSRDFATDGLMSTTDFLNTTGVSSNEFSQAAFTTLQAPFSFEATDTGGFDAADGFWSVEFPSTEGPMGQAWGNVGSLTGH</sequence>
<dbReference type="PROSITE" id="PS00463">
    <property type="entry name" value="ZN2_CY6_FUNGAL_1"/>
    <property type="match status" value="1"/>
</dbReference>
<keyword evidence="2" id="KW-0539">Nucleus</keyword>
<dbReference type="InterPro" id="IPR050987">
    <property type="entry name" value="AtrR-like"/>
</dbReference>
<dbReference type="Pfam" id="PF04082">
    <property type="entry name" value="Fungal_trans"/>
    <property type="match status" value="1"/>
</dbReference>
<dbReference type="EMBL" id="ML977352">
    <property type="protein sequence ID" value="KAF2107796.1"/>
    <property type="molecule type" value="Genomic_DNA"/>
</dbReference>
<dbReference type="GO" id="GO:0006351">
    <property type="term" value="P:DNA-templated transcription"/>
    <property type="evidence" value="ECO:0007669"/>
    <property type="project" value="InterPro"/>
</dbReference>
<evidence type="ECO:0000313" key="6">
    <source>
        <dbReference type="Proteomes" id="UP000799770"/>
    </source>
</evidence>
<dbReference type="PANTHER" id="PTHR46910:SF25">
    <property type="entry name" value="ABC-TRANSPORTER-REGULATING TRANSCRIPTION FACTOR"/>
    <property type="match status" value="1"/>
</dbReference>
<evidence type="ECO:0000256" key="1">
    <source>
        <dbReference type="ARBA" id="ARBA00022723"/>
    </source>
</evidence>
<reference evidence="5" key="1">
    <citation type="journal article" date="2020" name="Stud. Mycol.">
        <title>101 Dothideomycetes genomes: a test case for predicting lifestyles and emergence of pathogens.</title>
        <authorList>
            <person name="Haridas S."/>
            <person name="Albert R."/>
            <person name="Binder M."/>
            <person name="Bloem J."/>
            <person name="Labutti K."/>
            <person name="Salamov A."/>
            <person name="Andreopoulos B."/>
            <person name="Baker S."/>
            <person name="Barry K."/>
            <person name="Bills G."/>
            <person name="Bluhm B."/>
            <person name="Cannon C."/>
            <person name="Castanera R."/>
            <person name="Culley D."/>
            <person name="Daum C."/>
            <person name="Ezra D."/>
            <person name="Gonzalez J."/>
            <person name="Henrissat B."/>
            <person name="Kuo A."/>
            <person name="Liang C."/>
            <person name="Lipzen A."/>
            <person name="Lutzoni F."/>
            <person name="Magnuson J."/>
            <person name="Mondo S."/>
            <person name="Nolan M."/>
            <person name="Ohm R."/>
            <person name="Pangilinan J."/>
            <person name="Park H.-J."/>
            <person name="Ramirez L."/>
            <person name="Alfaro M."/>
            <person name="Sun H."/>
            <person name="Tritt A."/>
            <person name="Yoshinaga Y."/>
            <person name="Zwiers L.-H."/>
            <person name="Turgeon B."/>
            <person name="Goodwin S."/>
            <person name="Spatafora J."/>
            <person name="Crous P."/>
            <person name="Grigoriev I."/>
        </authorList>
    </citation>
    <scope>NUCLEOTIDE SEQUENCE</scope>
    <source>
        <strain evidence="5">CBS 627.86</strain>
    </source>
</reference>
<dbReference type="SMART" id="SM00066">
    <property type="entry name" value="GAL4"/>
    <property type="match status" value="1"/>
</dbReference>
<dbReference type="Proteomes" id="UP000799770">
    <property type="component" value="Unassembled WGS sequence"/>
</dbReference>
<organism evidence="5 6">
    <name type="scientific">Lophiotrema nucula</name>
    <dbReference type="NCBI Taxonomy" id="690887"/>
    <lineage>
        <taxon>Eukaryota</taxon>
        <taxon>Fungi</taxon>
        <taxon>Dikarya</taxon>
        <taxon>Ascomycota</taxon>
        <taxon>Pezizomycotina</taxon>
        <taxon>Dothideomycetes</taxon>
        <taxon>Pleosporomycetidae</taxon>
        <taxon>Pleosporales</taxon>
        <taxon>Lophiotremataceae</taxon>
        <taxon>Lophiotrema</taxon>
    </lineage>
</organism>
<keyword evidence="1" id="KW-0479">Metal-binding</keyword>
<dbReference type="GO" id="GO:0003677">
    <property type="term" value="F:DNA binding"/>
    <property type="evidence" value="ECO:0007669"/>
    <property type="project" value="InterPro"/>
</dbReference>
<accession>A0A6A5YL16</accession>
<dbReference type="InterPro" id="IPR007219">
    <property type="entry name" value="XnlR_reg_dom"/>
</dbReference>
<name>A0A6A5YL16_9PLEO</name>
<proteinExistence type="predicted"/>
<feature type="domain" description="Zn(2)-C6 fungal-type" evidence="4">
    <location>
        <begin position="14"/>
        <end position="43"/>
    </location>
</feature>
<protein>
    <recommendedName>
        <fullName evidence="4">Zn(2)-C6 fungal-type domain-containing protein</fullName>
    </recommendedName>
</protein>
<evidence type="ECO:0000256" key="2">
    <source>
        <dbReference type="ARBA" id="ARBA00023242"/>
    </source>
</evidence>
<dbReference type="CDD" id="cd12148">
    <property type="entry name" value="fungal_TF_MHR"/>
    <property type="match status" value="1"/>
</dbReference>
<dbReference type="GO" id="GO:0000981">
    <property type="term" value="F:DNA-binding transcription factor activity, RNA polymerase II-specific"/>
    <property type="evidence" value="ECO:0007669"/>
    <property type="project" value="InterPro"/>
</dbReference>
<dbReference type="PANTHER" id="PTHR46910">
    <property type="entry name" value="TRANSCRIPTION FACTOR PDR1"/>
    <property type="match status" value="1"/>
</dbReference>
<dbReference type="PROSITE" id="PS50048">
    <property type="entry name" value="ZN2_CY6_FUNGAL_2"/>
    <property type="match status" value="1"/>
</dbReference>